<dbReference type="SMART" id="SM00871">
    <property type="entry name" value="AraC_E_bind"/>
    <property type="match status" value="1"/>
</dbReference>
<dbReference type="KEGG" id="vvu:VV2_1661"/>
<dbReference type="InterPro" id="IPR029442">
    <property type="entry name" value="GyrI-like"/>
</dbReference>
<dbReference type="SMR" id="A0A3Q0L0Y5"/>
<dbReference type="InterPro" id="IPR020449">
    <property type="entry name" value="Tscrpt_reg_AraC-type_HTH"/>
</dbReference>
<dbReference type="AlphaFoldDB" id="A0A3Q0L0Y5"/>
<dbReference type="InterPro" id="IPR009057">
    <property type="entry name" value="Homeodomain-like_sf"/>
</dbReference>
<dbReference type="GO" id="GO:0003700">
    <property type="term" value="F:DNA-binding transcription factor activity"/>
    <property type="evidence" value="ECO:0007669"/>
    <property type="project" value="InterPro"/>
</dbReference>
<evidence type="ECO:0000259" key="4">
    <source>
        <dbReference type="PROSITE" id="PS01124"/>
    </source>
</evidence>
<dbReference type="PANTHER" id="PTHR40055">
    <property type="entry name" value="TRANSCRIPTIONAL REGULATOR YGIV-RELATED"/>
    <property type="match status" value="1"/>
</dbReference>
<protein>
    <submittedName>
        <fullName evidence="5">AraC-type DNA-binding domain-containing protein</fullName>
    </submittedName>
</protein>
<accession>A0A3Q0L0Y5</accession>
<keyword evidence="1" id="KW-0805">Transcription regulation</keyword>
<dbReference type="GO" id="GO:0043565">
    <property type="term" value="F:sequence-specific DNA binding"/>
    <property type="evidence" value="ECO:0007669"/>
    <property type="project" value="InterPro"/>
</dbReference>
<reference evidence="5 6" key="3">
    <citation type="journal article" date="2011" name="Mol. Syst. Biol.">
        <title>Integrative genome-scale metabolic analysis of Vibrio vulnificus for drug targeting and discovery.</title>
        <authorList>
            <person name="Kim H.U."/>
            <person name="Kim S.Y."/>
            <person name="Jeong H."/>
            <person name="Kim T.Y."/>
            <person name="Kim J.J."/>
            <person name="Choy H.E."/>
            <person name="Yi K.Y."/>
            <person name="Rhee J.H."/>
            <person name="Lee S.Y."/>
        </authorList>
    </citation>
    <scope>NUCLEOTIDE SEQUENCE [LARGE SCALE GENOMIC DNA]</scope>
    <source>
        <strain evidence="5 6">CMCP6</strain>
    </source>
</reference>
<dbReference type="PROSITE" id="PS00041">
    <property type="entry name" value="HTH_ARAC_FAMILY_1"/>
    <property type="match status" value="1"/>
</dbReference>
<dbReference type="SUPFAM" id="SSF55136">
    <property type="entry name" value="Probable bacterial effector-binding domain"/>
    <property type="match status" value="1"/>
</dbReference>
<name>A0A3Q0L0Y5_VIBVU</name>
<dbReference type="Gene3D" id="3.20.80.10">
    <property type="entry name" value="Regulatory factor, effector binding domain"/>
    <property type="match status" value="1"/>
</dbReference>
<dbReference type="PRINTS" id="PR00032">
    <property type="entry name" value="HTHARAC"/>
</dbReference>
<dbReference type="SUPFAM" id="SSF46689">
    <property type="entry name" value="Homeodomain-like"/>
    <property type="match status" value="2"/>
</dbReference>
<dbReference type="InterPro" id="IPR018062">
    <property type="entry name" value="HTH_AraC-typ_CS"/>
</dbReference>
<dbReference type="SMART" id="SM00342">
    <property type="entry name" value="HTH_ARAC"/>
    <property type="match status" value="1"/>
</dbReference>
<evidence type="ECO:0000256" key="2">
    <source>
        <dbReference type="ARBA" id="ARBA00023125"/>
    </source>
</evidence>
<dbReference type="Pfam" id="PF12833">
    <property type="entry name" value="HTH_18"/>
    <property type="match status" value="1"/>
</dbReference>
<dbReference type="EMBL" id="AE016796">
    <property type="protein sequence ID" value="AAO08519.1"/>
    <property type="molecule type" value="Genomic_DNA"/>
</dbReference>
<dbReference type="InterPro" id="IPR011256">
    <property type="entry name" value="Reg_factor_effector_dom_sf"/>
</dbReference>
<evidence type="ECO:0000313" key="6">
    <source>
        <dbReference type="Proteomes" id="UP000002275"/>
    </source>
</evidence>
<evidence type="ECO:0000313" key="5">
    <source>
        <dbReference type="EMBL" id="AAO08519.1"/>
    </source>
</evidence>
<dbReference type="Gene3D" id="1.10.10.60">
    <property type="entry name" value="Homeodomain-like"/>
    <property type="match status" value="2"/>
</dbReference>
<dbReference type="InterPro" id="IPR010499">
    <property type="entry name" value="AraC_E-bd"/>
</dbReference>
<organism evidence="5 6">
    <name type="scientific">Vibrio vulnificus (strain CMCP6)</name>
    <dbReference type="NCBI Taxonomy" id="216895"/>
    <lineage>
        <taxon>Bacteria</taxon>
        <taxon>Pseudomonadati</taxon>
        <taxon>Pseudomonadota</taxon>
        <taxon>Gammaproteobacteria</taxon>
        <taxon>Vibrionales</taxon>
        <taxon>Vibrionaceae</taxon>
        <taxon>Vibrio</taxon>
    </lineage>
</organism>
<sequence length="294" mass="33902">MLFSLMSQQHISRINDVLYFIHQDISRELSAKALADVAAYSEQHFHRVFKQVVGESIHQYIRRTRMEYAANQLMFDTRSSVLDIANKCGFSSVSSFSRAFKATFSMAPGEWRYHDLHISDKPYLKDPEVAAGYHRVAKRTLPEPKITEVPERMAAYVRHVGYNRSIKNAWLILKAWANSEGRSFEVQFGLHHSNPAWVELDKCRYVACIAIDKPLKYRGVVNQMVIPGGLHAVFRLHGVYGELLPQISMVLEKWLPASGFKLRSTPAYVHYHSNHFVNESEAFELDFYLPISFF</sequence>
<dbReference type="InterPro" id="IPR018060">
    <property type="entry name" value="HTH_AraC"/>
</dbReference>
<dbReference type="PROSITE" id="PS01124">
    <property type="entry name" value="HTH_ARAC_FAMILY_2"/>
    <property type="match status" value="1"/>
</dbReference>
<keyword evidence="3" id="KW-0804">Transcription</keyword>
<dbReference type="InterPro" id="IPR050908">
    <property type="entry name" value="SmbC-like"/>
</dbReference>
<gene>
    <name evidence="5" type="ordered locus">VV2_1661</name>
</gene>
<dbReference type="PANTHER" id="PTHR40055:SF1">
    <property type="entry name" value="TRANSCRIPTIONAL REGULATOR YGIV-RELATED"/>
    <property type="match status" value="1"/>
</dbReference>
<dbReference type="Proteomes" id="UP000002275">
    <property type="component" value="Chromosome II"/>
</dbReference>
<reference evidence="6" key="1">
    <citation type="submission" date="2002-12" db="EMBL/GenBank/DDBJ databases">
        <title>Complete genome sequence of Vibrio vulnificus CMCP6.</title>
        <authorList>
            <person name="Rhee J.H."/>
            <person name="Kim S.Y."/>
            <person name="Chung S.S."/>
            <person name="Kim J.J."/>
            <person name="Moon Y.H."/>
            <person name="Jeong H."/>
            <person name="Choy H.E."/>
        </authorList>
    </citation>
    <scope>NUCLEOTIDE SEQUENCE [LARGE SCALE GENOMIC DNA]</scope>
    <source>
        <strain evidence="6">CMCP6</strain>
    </source>
</reference>
<proteinExistence type="predicted"/>
<feature type="domain" description="HTH araC/xylS-type" evidence="4">
    <location>
        <begin position="15"/>
        <end position="114"/>
    </location>
</feature>
<keyword evidence="2 5" id="KW-0238">DNA-binding</keyword>
<evidence type="ECO:0000256" key="1">
    <source>
        <dbReference type="ARBA" id="ARBA00023015"/>
    </source>
</evidence>
<reference evidence="5 6" key="2">
    <citation type="journal article" date="2003" name="Infect. Immun.">
        <title>Characterization and pathogenic significance of Vibrio vulnificus antigens preferentially expressed in septicemic patients.</title>
        <authorList>
            <person name="Kim Y.R."/>
            <person name="Lee S.E."/>
            <person name="Kim C.M."/>
            <person name="Kim S.Y."/>
            <person name="Shin E.K."/>
            <person name="Shin D.H."/>
            <person name="Chung S.S."/>
            <person name="Choy H.E."/>
            <person name="Progulske-Fox A."/>
            <person name="Hillman J.D."/>
            <person name="Handfield M."/>
            <person name="Rhee J.H."/>
        </authorList>
    </citation>
    <scope>NUCLEOTIDE SEQUENCE [LARGE SCALE GENOMIC DNA]</scope>
    <source>
        <strain evidence="5 6">CMCP6</strain>
    </source>
</reference>
<dbReference type="Pfam" id="PF06445">
    <property type="entry name" value="GyrI-like"/>
    <property type="match status" value="1"/>
</dbReference>
<evidence type="ECO:0000256" key="3">
    <source>
        <dbReference type="ARBA" id="ARBA00023163"/>
    </source>
</evidence>